<dbReference type="InterPro" id="IPR029058">
    <property type="entry name" value="AB_hydrolase_fold"/>
</dbReference>
<proteinExistence type="predicted"/>
<accession>A0ABU7WFT8</accession>
<dbReference type="RefSeq" id="WP_332077815.1">
    <property type="nucleotide sequence ID" value="NZ_JAZHBM010000002.1"/>
</dbReference>
<evidence type="ECO:0000313" key="3">
    <source>
        <dbReference type="Proteomes" id="UP001358324"/>
    </source>
</evidence>
<keyword evidence="3" id="KW-1185">Reference proteome</keyword>
<feature type="region of interest" description="Disordered" evidence="1">
    <location>
        <begin position="1"/>
        <end position="72"/>
    </location>
</feature>
<dbReference type="SUPFAM" id="SSF53474">
    <property type="entry name" value="alpha/beta-Hydrolases"/>
    <property type="match status" value="1"/>
</dbReference>
<reference evidence="2 3" key="1">
    <citation type="submission" date="2024-01" db="EMBL/GenBank/DDBJ databases">
        <title>Novel species of the genus Luteimonas isolated from rivers.</title>
        <authorList>
            <person name="Lu H."/>
        </authorList>
    </citation>
    <scope>NUCLEOTIDE SEQUENCE [LARGE SCALE GENOMIC DNA]</scope>
    <source>
        <strain evidence="2 3">SMYT11W</strain>
    </source>
</reference>
<dbReference type="Gene3D" id="3.40.50.1820">
    <property type="entry name" value="alpha/beta hydrolase"/>
    <property type="match status" value="1"/>
</dbReference>
<organism evidence="2 3">
    <name type="scientific">Luteimonas flava</name>
    <dbReference type="NCBI Taxonomy" id="3115822"/>
    <lineage>
        <taxon>Bacteria</taxon>
        <taxon>Pseudomonadati</taxon>
        <taxon>Pseudomonadota</taxon>
        <taxon>Gammaproteobacteria</taxon>
        <taxon>Lysobacterales</taxon>
        <taxon>Lysobacteraceae</taxon>
        <taxon>Luteimonas</taxon>
    </lineage>
</organism>
<dbReference type="Pfam" id="PF26363">
    <property type="entry name" value="Phospholipase-like"/>
    <property type="match status" value="1"/>
</dbReference>
<evidence type="ECO:0000313" key="2">
    <source>
        <dbReference type="EMBL" id="MEF3082056.1"/>
    </source>
</evidence>
<name>A0ABU7WFT8_9GAMM</name>
<protein>
    <recommendedName>
        <fullName evidence="4">DUF2974 domain-containing protein</fullName>
    </recommendedName>
</protein>
<evidence type="ECO:0000256" key="1">
    <source>
        <dbReference type="SAM" id="MobiDB-lite"/>
    </source>
</evidence>
<dbReference type="EMBL" id="JAZHBM010000002">
    <property type="protein sequence ID" value="MEF3082056.1"/>
    <property type="molecule type" value="Genomic_DNA"/>
</dbReference>
<gene>
    <name evidence="2" type="ORF">V3391_07485</name>
</gene>
<sequence>MSLTIGDGIGRVQDTWRPQQTPLQSYGPPLPPPQSGTYRPDTSYHPQVQAPGSGPTQSQGQGGTSPYAIPAGSTLDEVASGTQAQPFDVTLSQLATAVYGTRGAPPPGWEAVSDQQLMDQGVADPQAWRLQYLGANDAVPTNAQEFRAEVYTDGAGNYVLSYRGTAEGGPDWENNFRQGLGYETNDGDKFSVTAVNTAREFANVFGDNGANSSNLAITGHSQGGGLASVGSLASGISAVTFDASGIHPNTLDRIGIDPQAARDSAEGGQIRAYSLSSDALTNAQDSWITGVVAPDALGTQIVVDPAAADVDNMFSNYGPIEGFSQAQSDTLNTVVEAARDPVTGLLMTTAIAPVTTAGGALVGSLFGNPLVGAAAGALAAPALVFGGGELAYAAISHSPNALTAGMIEAQPWQAGYQNPSSTGRDLQNLLPDATKDDYARNVHDFATDVDTVVANEFANGQYLQGGISLAGDFAEGAFNSAGDTIDGYADQLAGVVDRNIGGWGGSALSTVIDGAGDVAEFTTDVAGQVTETLADGAGWVAQGATNFVGGLFGR</sequence>
<evidence type="ECO:0008006" key="4">
    <source>
        <dbReference type="Google" id="ProtNLM"/>
    </source>
</evidence>
<comment type="caution">
    <text evidence="2">The sequence shown here is derived from an EMBL/GenBank/DDBJ whole genome shotgun (WGS) entry which is preliminary data.</text>
</comment>
<dbReference type="Proteomes" id="UP001358324">
    <property type="component" value="Unassembled WGS sequence"/>
</dbReference>